<keyword evidence="4 13" id="KW-0812">Transmembrane</keyword>
<dbReference type="Pfam" id="PF00430">
    <property type="entry name" value="ATP-synt_B"/>
    <property type="match status" value="1"/>
</dbReference>
<dbReference type="EMBL" id="BSOS01000067">
    <property type="protein sequence ID" value="GLR67727.1"/>
    <property type="molecule type" value="Genomic_DNA"/>
</dbReference>
<comment type="subunit">
    <text evidence="13">F-type ATPases have 2 components, F(1) - the catalytic core - and F(0) - the membrane proton channel. F(1) has five subunits: alpha(3), beta(3), gamma(1), delta(1), epsilon(1). F(0) has three main subunits: a(1), b(2) and c(10-14). The alpha and beta chains form an alternating ring which encloses part of the gamma chain. F(1) is attached to F(0) by a central stalk formed by the gamma and epsilon chains, while a peripheral stalk is formed by the delta and b chains.</text>
</comment>
<evidence type="ECO:0000256" key="1">
    <source>
        <dbReference type="ARBA" id="ARBA00005513"/>
    </source>
</evidence>
<keyword evidence="9 13" id="KW-0066">ATP synthesis</keyword>
<keyword evidence="17" id="KW-1185">Reference proteome</keyword>
<keyword evidence="2 13" id="KW-0813">Transport</keyword>
<evidence type="ECO:0000256" key="15">
    <source>
        <dbReference type="SAM" id="Coils"/>
    </source>
</evidence>
<dbReference type="InterPro" id="IPR050059">
    <property type="entry name" value="ATP_synthase_B_chain"/>
</dbReference>
<evidence type="ECO:0000256" key="14">
    <source>
        <dbReference type="RuleBase" id="RU003848"/>
    </source>
</evidence>
<evidence type="ECO:0000256" key="3">
    <source>
        <dbReference type="ARBA" id="ARBA00022547"/>
    </source>
</evidence>
<evidence type="ECO:0000256" key="12">
    <source>
        <dbReference type="ARBA" id="ARBA00037847"/>
    </source>
</evidence>
<evidence type="ECO:0000313" key="16">
    <source>
        <dbReference type="EMBL" id="GLR67727.1"/>
    </source>
</evidence>
<evidence type="ECO:0000256" key="5">
    <source>
        <dbReference type="ARBA" id="ARBA00022781"/>
    </source>
</evidence>
<evidence type="ECO:0000256" key="4">
    <source>
        <dbReference type="ARBA" id="ARBA00022692"/>
    </source>
</evidence>
<keyword evidence="8 13" id="KW-0472">Membrane</keyword>
<feature type="transmembrane region" description="Helical" evidence="13">
    <location>
        <begin position="16"/>
        <end position="34"/>
    </location>
</feature>
<evidence type="ECO:0000256" key="2">
    <source>
        <dbReference type="ARBA" id="ARBA00022448"/>
    </source>
</evidence>
<evidence type="ECO:0000256" key="11">
    <source>
        <dbReference type="ARBA" id="ARBA00025614"/>
    </source>
</evidence>
<keyword evidence="3 13" id="KW-0138">CF(0)</keyword>
<proteinExistence type="inferred from homology"/>
<comment type="similarity">
    <text evidence="1 13 14">Belongs to the ATPase B chain family.</text>
</comment>
<evidence type="ECO:0000256" key="7">
    <source>
        <dbReference type="ARBA" id="ARBA00023065"/>
    </source>
</evidence>
<name>A0ABQ6A7P4_9PROT</name>
<gene>
    <name evidence="13" type="primary">atpF</name>
    <name evidence="16" type="ORF">GCM10010909_24080</name>
</gene>
<keyword evidence="13" id="KW-1003">Cell membrane</keyword>
<dbReference type="InterPro" id="IPR002146">
    <property type="entry name" value="ATP_synth_b/b'su_bac/chlpt"/>
</dbReference>
<keyword evidence="6 13" id="KW-1133">Transmembrane helix</keyword>
<accession>A0ABQ6A7P4</accession>
<sequence length="172" mass="18136">MEYQALSFTPWEHGSFWVFVAVVIFALLAGRKIAAPIAAMLDARAQSVRDALEEAARLKEEAQALLADAKARQAQATEDAKQILASAHAEAARMSAELAEEAQATAARRERLAMERIAAAEAAAVKDVRAAAIDIATAASAQILRDGFGAPTDAARIDQAIASIPTALRRAG</sequence>
<dbReference type="PANTHER" id="PTHR33445:SF1">
    <property type="entry name" value="ATP SYNTHASE SUBUNIT B"/>
    <property type="match status" value="1"/>
</dbReference>
<dbReference type="HAMAP" id="MF_01398">
    <property type="entry name" value="ATP_synth_b_bprime"/>
    <property type="match status" value="1"/>
</dbReference>
<protein>
    <recommendedName>
        <fullName evidence="13">ATP synthase subunit b</fullName>
    </recommendedName>
    <alternativeName>
        <fullName evidence="13">ATP synthase F(0) sector subunit b</fullName>
    </alternativeName>
    <alternativeName>
        <fullName evidence="13">ATPase subunit I</fullName>
    </alternativeName>
    <alternativeName>
        <fullName evidence="13">F-type ATPase subunit b</fullName>
        <shortName evidence="13">F-ATPase subunit b</shortName>
    </alternativeName>
</protein>
<keyword evidence="15" id="KW-0175">Coiled coil</keyword>
<comment type="caution">
    <text evidence="16">The sequence shown here is derived from an EMBL/GenBank/DDBJ whole genome shotgun (WGS) entry which is preliminary data.</text>
</comment>
<evidence type="ECO:0000256" key="13">
    <source>
        <dbReference type="HAMAP-Rule" id="MF_01398"/>
    </source>
</evidence>
<evidence type="ECO:0000256" key="8">
    <source>
        <dbReference type="ARBA" id="ARBA00023136"/>
    </source>
</evidence>
<keyword evidence="5 13" id="KW-0375">Hydrogen ion transport</keyword>
<organism evidence="16 17">
    <name type="scientific">Acidocella aquatica</name>
    <dbReference type="NCBI Taxonomy" id="1922313"/>
    <lineage>
        <taxon>Bacteria</taxon>
        <taxon>Pseudomonadati</taxon>
        <taxon>Pseudomonadota</taxon>
        <taxon>Alphaproteobacteria</taxon>
        <taxon>Acetobacterales</taxon>
        <taxon>Acidocellaceae</taxon>
        <taxon>Acidocella</taxon>
    </lineage>
</organism>
<dbReference type="Proteomes" id="UP001156641">
    <property type="component" value="Unassembled WGS sequence"/>
</dbReference>
<comment type="function">
    <text evidence="11">Component of the F(0) channel, it forms part of the peripheral stalk, linking F(1) to F(0). The b'-subunit is a diverged and duplicated form of b found in plants and photosynthetic bacteria.</text>
</comment>
<keyword evidence="7 13" id="KW-0406">Ion transport</keyword>
<feature type="coiled-coil region" evidence="15">
    <location>
        <begin position="41"/>
        <end position="79"/>
    </location>
</feature>
<evidence type="ECO:0000313" key="17">
    <source>
        <dbReference type="Proteomes" id="UP001156641"/>
    </source>
</evidence>
<reference evidence="17" key="1">
    <citation type="journal article" date="2019" name="Int. J. Syst. Evol. Microbiol.">
        <title>The Global Catalogue of Microorganisms (GCM) 10K type strain sequencing project: providing services to taxonomists for standard genome sequencing and annotation.</title>
        <authorList>
            <consortium name="The Broad Institute Genomics Platform"/>
            <consortium name="The Broad Institute Genome Sequencing Center for Infectious Disease"/>
            <person name="Wu L."/>
            <person name="Ma J."/>
        </authorList>
    </citation>
    <scope>NUCLEOTIDE SEQUENCE [LARGE SCALE GENOMIC DNA]</scope>
    <source>
        <strain evidence="17">NBRC 112502</strain>
    </source>
</reference>
<dbReference type="RefSeq" id="WP_284258474.1">
    <property type="nucleotide sequence ID" value="NZ_BSOS01000067.1"/>
</dbReference>
<comment type="subcellular location">
    <subcellularLocation>
        <location evidence="13">Cell membrane</location>
        <topology evidence="13">Single-pass membrane protein</topology>
    </subcellularLocation>
    <subcellularLocation>
        <location evidence="12">Endomembrane system</location>
        <topology evidence="12">Single-pass membrane protein</topology>
    </subcellularLocation>
</comment>
<evidence type="ECO:0000256" key="10">
    <source>
        <dbReference type="ARBA" id="ARBA00025198"/>
    </source>
</evidence>
<dbReference type="PANTHER" id="PTHR33445">
    <property type="entry name" value="ATP SYNTHASE SUBUNIT B', CHLOROPLASTIC"/>
    <property type="match status" value="1"/>
</dbReference>
<evidence type="ECO:0000256" key="9">
    <source>
        <dbReference type="ARBA" id="ARBA00023310"/>
    </source>
</evidence>
<dbReference type="CDD" id="cd06503">
    <property type="entry name" value="ATP-synt_Fo_b"/>
    <property type="match status" value="1"/>
</dbReference>
<evidence type="ECO:0000256" key="6">
    <source>
        <dbReference type="ARBA" id="ARBA00022989"/>
    </source>
</evidence>
<comment type="function">
    <text evidence="10 13">F(1)F(0) ATP synthase produces ATP from ADP in the presence of a proton or sodium gradient. F-type ATPases consist of two structural domains, F(1) containing the extramembraneous catalytic core and F(0) containing the membrane proton channel, linked together by a central stalk and a peripheral stalk. During catalysis, ATP synthesis in the catalytic domain of F(1) is coupled via a rotary mechanism of the central stalk subunits to proton translocation.</text>
</comment>